<organism evidence="1 2">
    <name type="scientific">Arthrobacter alpinus</name>
    <dbReference type="NCBI Taxonomy" id="656366"/>
    <lineage>
        <taxon>Bacteria</taxon>
        <taxon>Bacillati</taxon>
        <taxon>Actinomycetota</taxon>
        <taxon>Actinomycetes</taxon>
        <taxon>Micrococcales</taxon>
        <taxon>Micrococcaceae</taxon>
        <taxon>Arthrobacter</taxon>
    </lineage>
</organism>
<dbReference type="RefSeq" id="WP_062006212.1">
    <property type="nucleotide sequence ID" value="NZ_CP012677.1"/>
</dbReference>
<name>A0A0M4RMV9_9MICC</name>
<reference evidence="2" key="1">
    <citation type="submission" date="2015-09" db="EMBL/GenBank/DDBJ databases">
        <title>Complete genome of Arthrobacter alpinus strain R3.8.</title>
        <authorList>
            <person name="See-Too W.S."/>
            <person name="Chan K.G."/>
        </authorList>
    </citation>
    <scope>NUCLEOTIDE SEQUENCE [LARGE SCALE GENOMIC DNA]</scope>
    <source>
        <strain evidence="2">R3.8</strain>
    </source>
</reference>
<protein>
    <submittedName>
        <fullName evidence="1">Uncharacterized protein</fullName>
    </submittedName>
</protein>
<sequence>MSATTLLPDLVHERAAELGALPVEEITAELESRIRARHGAPAGFHLKLTVNDVKELLADPDYSGEWDGPTIQLEDSKITTCWNSENGISFFVDHEDDNPWPISKAGALASAIQSIAKMTMPDYDPTILATAEPASSPMVANFNLNEQRGAAK</sequence>
<gene>
    <name evidence="1" type="ORF">AOC05_05080</name>
</gene>
<dbReference type="EMBL" id="CP012677">
    <property type="protein sequence ID" value="ALE91846.1"/>
    <property type="molecule type" value="Genomic_DNA"/>
</dbReference>
<dbReference type="AlphaFoldDB" id="A0A0M4RMV9"/>
<dbReference type="KEGG" id="aaq:AOC05_05080"/>
<evidence type="ECO:0000313" key="2">
    <source>
        <dbReference type="Proteomes" id="UP000062833"/>
    </source>
</evidence>
<accession>A0A0M4RMV9</accession>
<evidence type="ECO:0000313" key="1">
    <source>
        <dbReference type="EMBL" id="ALE91846.1"/>
    </source>
</evidence>
<proteinExistence type="predicted"/>
<dbReference type="OrthoDB" id="4951397at2"/>
<dbReference type="Proteomes" id="UP000062833">
    <property type="component" value="Chromosome"/>
</dbReference>
<dbReference type="PATRIC" id="fig|656366.3.peg.1094"/>
<keyword evidence="2" id="KW-1185">Reference proteome</keyword>